<dbReference type="InterPro" id="IPR024610">
    <property type="entry name" value="ING_N_histone-binding"/>
</dbReference>
<dbReference type="Gene3D" id="6.10.140.1740">
    <property type="match status" value="1"/>
</dbReference>
<evidence type="ECO:0000256" key="1">
    <source>
        <dbReference type="SAM" id="MobiDB-lite"/>
    </source>
</evidence>
<reference evidence="3 4" key="1">
    <citation type="journal article" date="2010" name="Nature">
        <title>The Ectocarpus genome and the independent evolution of multicellularity in brown algae.</title>
        <authorList>
            <person name="Cock J.M."/>
            <person name="Sterck L."/>
            <person name="Rouze P."/>
            <person name="Scornet D."/>
            <person name="Allen A.E."/>
            <person name="Amoutzias G."/>
            <person name="Anthouard V."/>
            <person name="Artiguenave F."/>
            <person name="Aury J.M."/>
            <person name="Badger J.H."/>
            <person name="Beszteri B."/>
            <person name="Billiau K."/>
            <person name="Bonnet E."/>
            <person name="Bothwell J.H."/>
            <person name="Bowler C."/>
            <person name="Boyen C."/>
            <person name="Brownlee C."/>
            <person name="Carrano C.J."/>
            <person name="Charrier B."/>
            <person name="Cho G.Y."/>
            <person name="Coelho S.M."/>
            <person name="Collen J."/>
            <person name="Corre E."/>
            <person name="Da Silva C."/>
            <person name="Delage L."/>
            <person name="Delaroque N."/>
            <person name="Dittami S.M."/>
            <person name="Doulbeau S."/>
            <person name="Elias M."/>
            <person name="Farnham G."/>
            <person name="Gachon C.M."/>
            <person name="Gschloessl B."/>
            <person name="Heesch S."/>
            <person name="Jabbari K."/>
            <person name="Jubin C."/>
            <person name="Kawai H."/>
            <person name="Kimura K."/>
            <person name="Kloareg B."/>
            <person name="Kupper F.C."/>
            <person name="Lang D."/>
            <person name="Le Bail A."/>
            <person name="Leblanc C."/>
            <person name="Lerouge P."/>
            <person name="Lohr M."/>
            <person name="Lopez P.J."/>
            <person name="Martens C."/>
            <person name="Maumus F."/>
            <person name="Michel G."/>
            <person name="Miranda-Saavedra D."/>
            <person name="Morales J."/>
            <person name="Moreau H."/>
            <person name="Motomura T."/>
            <person name="Nagasato C."/>
            <person name="Napoli C.A."/>
            <person name="Nelson D.R."/>
            <person name="Nyvall-Collen P."/>
            <person name="Peters A.F."/>
            <person name="Pommier C."/>
            <person name="Potin P."/>
            <person name="Poulain J."/>
            <person name="Quesneville H."/>
            <person name="Read B."/>
            <person name="Rensing S.A."/>
            <person name="Ritter A."/>
            <person name="Rousvoal S."/>
            <person name="Samanta M."/>
            <person name="Samson G."/>
            <person name="Schroeder D.C."/>
            <person name="Segurens B."/>
            <person name="Strittmatter M."/>
            <person name="Tonon T."/>
            <person name="Tregear J.W."/>
            <person name="Valentin K."/>
            <person name="von Dassow P."/>
            <person name="Yamagishi T."/>
            <person name="Van de Peer Y."/>
            <person name="Wincker P."/>
        </authorList>
    </citation>
    <scope>NUCLEOTIDE SEQUENCE [LARGE SCALE GENOMIC DNA]</scope>
    <source>
        <strain evidence="4">Ec32 / CCAP1310/4</strain>
    </source>
</reference>
<dbReference type="InParanoid" id="D8LSA3"/>
<name>D8LSA3_ECTSI</name>
<feature type="region of interest" description="Disordered" evidence="1">
    <location>
        <begin position="105"/>
        <end position="143"/>
    </location>
</feature>
<feature type="region of interest" description="Disordered" evidence="1">
    <location>
        <begin position="18"/>
        <end position="53"/>
    </location>
</feature>
<accession>D8LSA3</accession>
<feature type="domain" description="Inhibitor of growth protein N-terminal histone-binding" evidence="2">
    <location>
        <begin position="1"/>
        <end position="101"/>
    </location>
</feature>
<dbReference type="EMBL" id="FN649751">
    <property type="protein sequence ID" value="CBN75160.1"/>
    <property type="molecule type" value="Genomic_DNA"/>
</dbReference>
<organism evidence="3 4">
    <name type="scientific">Ectocarpus siliculosus</name>
    <name type="common">Brown alga</name>
    <name type="synonym">Conferva siliculosa</name>
    <dbReference type="NCBI Taxonomy" id="2880"/>
    <lineage>
        <taxon>Eukaryota</taxon>
        <taxon>Sar</taxon>
        <taxon>Stramenopiles</taxon>
        <taxon>Ochrophyta</taxon>
        <taxon>PX clade</taxon>
        <taxon>Phaeophyceae</taxon>
        <taxon>Ectocarpales</taxon>
        <taxon>Ectocarpaceae</taxon>
        <taxon>Ectocarpus</taxon>
    </lineage>
</organism>
<sequence length="159" mass="17952">MTSIGQLDDRVQSISALIDSDIGEKSRTKKGAPKTRPQARATEGPVPDGWRTPEIRALEDQINSRIDLVLRMADEKWRLAQHAYDRLDVNIRRLDADLGRMETDLRRQGLIPPREVSATPPSRKRRRSGAEKTDEPDSDWLGLSLSERVDTASPWSVVN</sequence>
<dbReference type="SMART" id="SM01408">
    <property type="entry name" value="ING"/>
    <property type="match status" value="1"/>
</dbReference>
<dbReference type="EMBL" id="FN648927">
    <property type="protein sequence ID" value="CBN75160.1"/>
    <property type="molecule type" value="Genomic_DNA"/>
</dbReference>
<evidence type="ECO:0000259" key="2">
    <source>
        <dbReference type="SMART" id="SM01408"/>
    </source>
</evidence>
<evidence type="ECO:0000313" key="3">
    <source>
        <dbReference type="EMBL" id="CBN75160.1"/>
    </source>
</evidence>
<proteinExistence type="predicted"/>
<protein>
    <submittedName>
        <fullName evidence="3">PHD finger protein-related</fullName>
    </submittedName>
</protein>
<dbReference type="AlphaFoldDB" id="D8LSA3"/>
<dbReference type="Proteomes" id="UP000002630">
    <property type="component" value="Linkage Group LG26"/>
</dbReference>
<evidence type="ECO:0000313" key="4">
    <source>
        <dbReference type="Proteomes" id="UP000002630"/>
    </source>
</evidence>
<dbReference type="STRING" id="2880.D8LSA3"/>
<gene>
    <name evidence="3" type="ORF">Esi_0070_0123</name>
</gene>
<keyword evidence="4" id="KW-1185">Reference proteome</keyword>
<dbReference type="Pfam" id="PF12998">
    <property type="entry name" value="ING"/>
    <property type="match status" value="1"/>
</dbReference>